<gene>
    <name evidence="1" type="ORF">KOI35_27130</name>
</gene>
<dbReference type="InterPro" id="IPR052342">
    <property type="entry name" value="MCH/BMMD"/>
</dbReference>
<dbReference type="PANTHER" id="PTHR43664">
    <property type="entry name" value="MONOAMINE OXIDASE-RELATED"/>
    <property type="match status" value="1"/>
</dbReference>
<dbReference type="Gene3D" id="3.10.129.10">
    <property type="entry name" value="Hotdog Thioesterase"/>
    <property type="match status" value="1"/>
</dbReference>
<name>A0ABS5YUQ6_9ACTN</name>
<dbReference type="Pfam" id="PF19315">
    <property type="entry name" value="MC_hydratase"/>
    <property type="match status" value="1"/>
</dbReference>
<comment type="caution">
    <text evidence="1">The sequence shown here is derived from an EMBL/GenBank/DDBJ whole genome shotgun (WGS) entry which is preliminary data.</text>
</comment>
<protein>
    <submittedName>
        <fullName evidence="1">MaoC family dehydratase</fullName>
    </submittedName>
</protein>
<evidence type="ECO:0000313" key="2">
    <source>
        <dbReference type="Proteomes" id="UP001519654"/>
    </source>
</evidence>
<dbReference type="InterPro" id="IPR048274">
    <property type="entry name" value="MC_hydratase"/>
</dbReference>
<dbReference type="InterPro" id="IPR029069">
    <property type="entry name" value="HotDog_dom_sf"/>
</dbReference>
<organism evidence="1 2">
    <name type="scientific">Paractinoplanes bogorensis</name>
    <dbReference type="NCBI Taxonomy" id="1610840"/>
    <lineage>
        <taxon>Bacteria</taxon>
        <taxon>Bacillati</taxon>
        <taxon>Actinomycetota</taxon>
        <taxon>Actinomycetes</taxon>
        <taxon>Micromonosporales</taxon>
        <taxon>Micromonosporaceae</taxon>
        <taxon>Paractinoplanes</taxon>
    </lineage>
</organism>
<dbReference type="SUPFAM" id="SSF54637">
    <property type="entry name" value="Thioesterase/thiol ester dehydrase-isomerase"/>
    <property type="match status" value="1"/>
</dbReference>
<dbReference type="Proteomes" id="UP001519654">
    <property type="component" value="Unassembled WGS sequence"/>
</dbReference>
<dbReference type="RefSeq" id="WP_215791439.1">
    <property type="nucleotide sequence ID" value="NZ_JAHKKG010000008.1"/>
</dbReference>
<dbReference type="EMBL" id="JAHKKG010000008">
    <property type="protein sequence ID" value="MBU2667187.1"/>
    <property type="molecule type" value="Genomic_DNA"/>
</dbReference>
<accession>A0ABS5YUQ6</accession>
<evidence type="ECO:0000313" key="1">
    <source>
        <dbReference type="EMBL" id="MBU2667187.1"/>
    </source>
</evidence>
<reference evidence="1 2" key="1">
    <citation type="submission" date="2021-06" db="EMBL/GenBank/DDBJ databases">
        <title>Actinoplanes lichenicola sp. nov., and Actinoplanes ovalisporus sp. nov., isolated from lichen in Thailand.</title>
        <authorList>
            <person name="Saeng-In P."/>
            <person name="Kanchanasin P."/>
            <person name="Yuki M."/>
            <person name="Kudo T."/>
            <person name="Ohkuma M."/>
            <person name="Phongsopitanun W."/>
            <person name="Tanasupawat S."/>
        </authorList>
    </citation>
    <scope>NUCLEOTIDE SEQUENCE [LARGE SCALE GENOMIC DNA]</scope>
    <source>
        <strain evidence="1 2">NBRC 110975</strain>
    </source>
</reference>
<keyword evidence="2" id="KW-1185">Reference proteome</keyword>
<dbReference type="PANTHER" id="PTHR43664:SF1">
    <property type="entry name" value="BETA-METHYLMALYL-COA DEHYDRATASE"/>
    <property type="match status" value="1"/>
</dbReference>
<proteinExistence type="predicted"/>
<sequence>MRHVDLTGRGNYFEDFTVGQRLRHIRGRTVTNEDNMRWTLRTLNTAQAHFNLEYATGMLDGIFPERLVMGGATLALVVGMTSEDLAEQTVRELGYDDIRLTAPVFQGDTLWAESEVLELTGLDDEPGAGTLTYRFRGWKGTDTTVATGTRRIVVRRRPAGAGKESS</sequence>
<dbReference type="CDD" id="cd03451">
    <property type="entry name" value="FkbR2"/>
    <property type="match status" value="1"/>
</dbReference>